<evidence type="ECO:0000256" key="7">
    <source>
        <dbReference type="SAM" id="Phobius"/>
    </source>
</evidence>
<dbReference type="InterPro" id="IPR052923">
    <property type="entry name" value="UPF0718"/>
</dbReference>
<gene>
    <name evidence="8" type="ORF">OS242_19285</name>
</gene>
<comment type="similarity">
    <text evidence="2">Belongs to the UPF0718 family.</text>
</comment>
<feature type="transmembrane region" description="Helical" evidence="7">
    <location>
        <begin position="294"/>
        <end position="314"/>
    </location>
</feature>
<keyword evidence="9" id="KW-1185">Reference proteome</keyword>
<feature type="transmembrane region" description="Helical" evidence="7">
    <location>
        <begin position="223"/>
        <end position="243"/>
    </location>
</feature>
<reference evidence="8 9" key="1">
    <citation type="submission" date="2022-11" db="EMBL/GenBank/DDBJ databases">
        <title>Study of microbial diversity in lake waters.</title>
        <authorList>
            <person name="Zhang J."/>
        </authorList>
    </citation>
    <scope>NUCLEOTIDE SEQUENCE [LARGE SCALE GENOMIC DNA]</scope>
    <source>
        <strain evidence="8 9">DT12</strain>
    </source>
</reference>
<evidence type="ECO:0000256" key="2">
    <source>
        <dbReference type="ARBA" id="ARBA00006386"/>
    </source>
</evidence>
<dbReference type="PANTHER" id="PTHR34184:SF4">
    <property type="entry name" value="UPF0718 PROTEIN YCGR"/>
    <property type="match status" value="1"/>
</dbReference>
<dbReference type="Pfam" id="PF03773">
    <property type="entry name" value="ArsP_1"/>
    <property type="match status" value="1"/>
</dbReference>
<feature type="transmembrane region" description="Helical" evidence="7">
    <location>
        <begin position="115"/>
        <end position="135"/>
    </location>
</feature>
<dbReference type="PANTHER" id="PTHR34184">
    <property type="entry name" value="UPF0718 PROTEIN YCGR"/>
    <property type="match status" value="1"/>
</dbReference>
<name>A0ABT3X5A8_9BACL</name>
<proteinExistence type="inferred from homology"/>
<feature type="transmembrane region" description="Helical" evidence="7">
    <location>
        <begin position="186"/>
        <end position="211"/>
    </location>
</feature>
<protein>
    <submittedName>
        <fullName evidence="8">Permease</fullName>
    </submittedName>
</protein>
<keyword evidence="3" id="KW-1003">Cell membrane</keyword>
<feature type="transmembrane region" description="Helical" evidence="7">
    <location>
        <begin position="255"/>
        <end position="274"/>
    </location>
</feature>
<feature type="transmembrane region" description="Helical" evidence="7">
    <location>
        <begin position="12"/>
        <end position="34"/>
    </location>
</feature>
<keyword evidence="6 7" id="KW-0472">Membrane</keyword>
<evidence type="ECO:0000313" key="9">
    <source>
        <dbReference type="Proteomes" id="UP001208017"/>
    </source>
</evidence>
<dbReference type="RefSeq" id="WP_267153333.1">
    <property type="nucleotide sequence ID" value="NZ_JAPMLT010000015.1"/>
</dbReference>
<comment type="caution">
    <text evidence="8">The sequence shown here is derived from an EMBL/GenBank/DDBJ whole genome shotgun (WGS) entry which is preliminary data.</text>
</comment>
<accession>A0ABT3X5A8</accession>
<evidence type="ECO:0000313" key="8">
    <source>
        <dbReference type="EMBL" id="MCX7572085.1"/>
    </source>
</evidence>
<keyword evidence="4 7" id="KW-0812">Transmembrane</keyword>
<evidence type="ECO:0000256" key="1">
    <source>
        <dbReference type="ARBA" id="ARBA00004651"/>
    </source>
</evidence>
<sequence length="315" mass="33310">MWQSAQTIFLSIILEALPFVVLGVMISSLIQALVSQERMMKLLPKSGALSVVGATFIGMVLPVCDCGTIPVARSLIRKGMPVSAAMAFTLSAPVINPLTMIATFVAFGFNATMMWARVAATFGIAVTIGWVLLAAENKRKAAGAPALAGASAGPMGLELPMLETAATVEETAPTPRRTPREVFNYVINHAVIEFFEVGIFVVISAAVAALLQTFMPASVTQAIGDHPILSVLVMMALAVILSLCSEADAFVARSLASLTTGGGVLSFLVIGQMIDIRNILLLPRVYDKWVIVRTFSLAIVLTFAVGVGVNLMGWL</sequence>
<feature type="transmembrane region" description="Helical" evidence="7">
    <location>
        <begin position="46"/>
        <end position="72"/>
    </location>
</feature>
<dbReference type="Proteomes" id="UP001208017">
    <property type="component" value="Unassembled WGS sequence"/>
</dbReference>
<evidence type="ECO:0000256" key="4">
    <source>
        <dbReference type="ARBA" id="ARBA00022692"/>
    </source>
</evidence>
<dbReference type="EMBL" id="JAPMLT010000015">
    <property type="protein sequence ID" value="MCX7572085.1"/>
    <property type="molecule type" value="Genomic_DNA"/>
</dbReference>
<evidence type="ECO:0000256" key="6">
    <source>
        <dbReference type="ARBA" id="ARBA00023136"/>
    </source>
</evidence>
<comment type="subcellular location">
    <subcellularLocation>
        <location evidence="1">Cell membrane</location>
        <topology evidence="1">Multi-pass membrane protein</topology>
    </subcellularLocation>
</comment>
<dbReference type="InterPro" id="IPR005524">
    <property type="entry name" value="DUF318"/>
</dbReference>
<keyword evidence="5 7" id="KW-1133">Transmembrane helix</keyword>
<evidence type="ECO:0000256" key="5">
    <source>
        <dbReference type="ARBA" id="ARBA00022989"/>
    </source>
</evidence>
<feature type="transmembrane region" description="Helical" evidence="7">
    <location>
        <begin position="84"/>
        <end position="109"/>
    </location>
</feature>
<organism evidence="8 9">
    <name type="scientific">Tumebacillus lacus</name>
    <dbReference type="NCBI Taxonomy" id="2995335"/>
    <lineage>
        <taxon>Bacteria</taxon>
        <taxon>Bacillati</taxon>
        <taxon>Bacillota</taxon>
        <taxon>Bacilli</taxon>
        <taxon>Bacillales</taxon>
        <taxon>Alicyclobacillaceae</taxon>
        <taxon>Tumebacillus</taxon>
    </lineage>
</organism>
<evidence type="ECO:0000256" key="3">
    <source>
        <dbReference type="ARBA" id="ARBA00022475"/>
    </source>
</evidence>